<feature type="domain" description="Mycothiol-dependent maleylpyruvate isomerase metal-binding" evidence="1">
    <location>
        <begin position="28"/>
        <end position="112"/>
    </location>
</feature>
<dbReference type="SUPFAM" id="SSF109854">
    <property type="entry name" value="DinB/YfiT-like putative metalloenzymes"/>
    <property type="match status" value="1"/>
</dbReference>
<dbReference type="AlphaFoldDB" id="A0A9X2IEP1"/>
<evidence type="ECO:0000259" key="1">
    <source>
        <dbReference type="Pfam" id="PF11716"/>
    </source>
</evidence>
<name>A0A9X2IEP1_9ACTN</name>
<dbReference type="EMBL" id="JAMOIL010000010">
    <property type="protein sequence ID" value="MCM0620497.1"/>
    <property type="molecule type" value="Genomic_DNA"/>
</dbReference>
<dbReference type="Gene3D" id="1.20.120.450">
    <property type="entry name" value="dinb family like domain"/>
    <property type="match status" value="1"/>
</dbReference>
<comment type="caution">
    <text evidence="2">The sequence shown here is derived from an EMBL/GenBank/DDBJ whole genome shotgun (WGS) entry which is preliminary data.</text>
</comment>
<evidence type="ECO:0000313" key="2">
    <source>
        <dbReference type="EMBL" id="MCM0620497.1"/>
    </source>
</evidence>
<accession>A0A9X2IEP1</accession>
<dbReference type="RefSeq" id="WP_250054075.1">
    <property type="nucleotide sequence ID" value="NZ_JAMJPH010000018.1"/>
</dbReference>
<protein>
    <submittedName>
        <fullName evidence="2">Maleylpyruvate isomerase family mycothiol-dependent enzyme</fullName>
    </submittedName>
</protein>
<sequence>MPVDPERTPEPVSAPLPLTTEQTWSAVARERRYVADLVQSLTPAQWSTPSLCRAWTVGQVAVHLTAPMTISVPDLALAVATHWFSYDKAMNALVKERAAALPDDEGAEIVADRLRTGCGNRFAPPGLGPLAPLTDLRVHTLDMAVPLGLDVAHDPAVWPHVLGFLVGTPARLGAFTRGRRPAVTLTTTDVDWTHGTGPRVEGPAHRVALALTGRSRGLDGLTGPGVEPLRAWIAR</sequence>
<dbReference type="Proteomes" id="UP001139485">
    <property type="component" value="Unassembled WGS sequence"/>
</dbReference>
<dbReference type="InterPro" id="IPR034660">
    <property type="entry name" value="DinB/YfiT-like"/>
</dbReference>
<keyword evidence="2" id="KW-0413">Isomerase</keyword>
<organism evidence="2 3">
    <name type="scientific">Nocardioides bruguierae</name>
    <dbReference type="NCBI Taxonomy" id="2945102"/>
    <lineage>
        <taxon>Bacteria</taxon>
        <taxon>Bacillati</taxon>
        <taxon>Actinomycetota</taxon>
        <taxon>Actinomycetes</taxon>
        <taxon>Propionibacteriales</taxon>
        <taxon>Nocardioidaceae</taxon>
        <taxon>Nocardioides</taxon>
    </lineage>
</organism>
<dbReference type="NCBIfam" id="TIGR03083">
    <property type="entry name" value="maleylpyruvate isomerase family mycothiol-dependent enzyme"/>
    <property type="match status" value="1"/>
</dbReference>
<dbReference type="GO" id="GO:0016853">
    <property type="term" value="F:isomerase activity"/>
    <property type="evidence" value="ECO:0007669"/>
    <property type="project" value="UniProtKB-KW"/>
</dbReference>
<gene>
    <name evidence="2" type="ORF">M8330_09340</name>
</gene>
<dbReference type="InterPro" id="IPR017517">
    <property type="entry name" value="Maleyloyr_isom"/>
</dbReference>
<dbReference type="InterPro" id="IPR024344">
    <property type="entry name" value="MDMPI_metal-binding"/>
</dbReference>
<reference evidence="2" key="1">
    <citation type="submission" date="2022-05" db="EMBL/GenBank/DDBJ databases">
        <authorList>
            <person name="Tuo L."/>
        </authorList>
    </citation>
    <scope>NUCLEOTIDE SEQUENCE</scope>
    <source>
        <strain evidence="2">BSK12Z-4</strain>
    </source>
</reference>
<keyword evidence="3" id="KW-1185">Reference proteome</keyword>
<proteinExistence type="predicted"/>
<evidence type="ECO:0000313" key="3">
    <source>
        <dbReference type="Proteomes" id="UP001139485"/>
    </source>
</evidence>
<dbReference type="GO" id="GO:0046872">
    <property type="term" value="F:metal ion binding"/>
    <property type="evidence" value="ECO:0007669"/>
    <property type="project" value="InterPro"/>
</dbReference>
<dbReference type="Pfam" id="PF11716">
    <property type="entry name" value="MDMPI_N"/>
    <property type="match status" value="1"/>
</dbReference>